<dbReference type="AlphaFoldDB" id="A0A9F2PLJ2"/>
<comment type="similarity">
    <text evidence="2">Belongs to the geminin family.</text>
</comment>
<dbReference type="CDD" id="cd22589">
    <property type="entry name" value="geminin_CC"/>
    <property type="match status" value="1"/>
</dbReference>
<dbReference type="KEGG" id="pbi:103063780"/>
<feature type="compositionally biased region" description="Acidic residues" evidence="7">
    <location>
        <begin position="324"/>
        <end position="337"/>
    </location>
</feature>
<proteinExistence type="inferred from homology"/>
<dbReference type="FunFam" id="1.20.5.1180:FF:000001">
    <property type="entry name" value="Truncated geminin"/>
    <property type="match status" value="1"/>
</dbReference>
<dbReference type="GeneID" id="103063780"/>
<feature type="region of interest" description="Disordered" evidence="7">
    <location>
        <begin position="141"/>
        <end position="163"/>
    </location>
</feature>
<dbReference type="PANTHER" id="PTHR13372:SF4">
    <property type="entry name" value="GEMININ"/>
    <property type="match status" value="1"/>
</dbReference>
<feature type="compositionally biased region" description="Polar residues" evidence="7">
    <location>
        <begin position="341"/>
        <end position="350"/>
    </location>
</feature>
<evidence type="ECO:0000313" key="9">
    <source>
        <dbReference type="RefSeq" id="XP_007422005.1"/>
    </source>
</evidence>
<protein>
    <submittedName>
        <fullName evidence="9">Geminin</fullName>
    </submittedName>
</protein>
<keyword evidence="5" id="KW-0131">Cell cycle</keyword>
<keyword evidence="8" id="KW-1185">Reference proteome</keyword>
<organism evidence="8 9">
    <name type="scientific">Python bivittatus</name>
    <name type="common">Burmese python</name>
    <name type="synonym">Python molurus bivittatus</name>
    <dbReference type="NCBI Taxonomy" id="176946"/>
    <lineage>
        <taxon>Eukaryota</taxon>
        <taxon>Metazoa</taxon>
        <taxon>Chordata</taxon>
        <taxon>Craniata</taxon>
        <taxon>Vertebrata</taxon>
        <taxon>Euteleostomi</taxon>
        <taxon>Lepidosauria</taxon>
        <taxon>Squamata</taxon>
        <taxon>Bifurcata</taxon>
        <taxon>Unidentata</taxon>
        <taxon>Episquamata</taxon>
        <taxon>Toxicofera</taxon>
        <taxon>Serpentes</taxon>
        <taxon>Henophidia</taxon>
        <taxon>Pythonidae</taxon>
        <taxon>Python</taxon>
    </lineage>
</organism>
<dbReference type="Gene3D" id="1.20.5.1180">
    <property type="entry name" value="Geminin coiled-coil domain"/>
    <property type="match status" value="1"/>
</dbReference>
<dbReference type="Proteomes" id="UP000695026">
    <property type="component" value="Unplaced"/>
</dbReference>
<feature type="region of interest" description="Disordered" evidence="7">
    <location>
        <begin position="324"/>
        <end position="356"/>
    </location>
</feature>
<comment type="subcellular location">
    <subcellularLocation>
        <location evidence="1">Nucleus</location>
    </subcellularLocation>
</comment>
<dbReference type="OrthoDB" id="10043826at2759"/>
<sequence>MAAAAFPPRLSHRARLHPRAAAQALCSRLCHLSTRGGEKEEGEGSARVWKARLDWIRGERNRLQRRTAHVLESLDRRTGIGAVFTCVTRPARRRSEGFRAARERFLVQASAGFSVRVWSASGLSGSHQSEVWALKTSMNSKMKQQSNTEKHPSVKPVSTNNTNCTSQRQTLKMIQPSITGCLVGRANEQAKSSIKKKFWSDQLISKVSKPEAADKIEHRNVRGVIQPSDLTAKGNPSFQYWKELAEERRKALYEVLQENEKLHQEIKLKDSEIARLKEENEELAELAGHVHYMANMIEQITGQAPENLDILKNLDLEEIAYEENDSAEEDLDGESEEDFSKFSNSSTENVTDVLIN</sequence>
<gene>
    <name evidence="9" type="primary">GMNN</name>
</gene>
<dbReference type="SUPFAM" id="SSF111469">
    <property type="entry name" value="Geminin coiled-coil domain"/>
    <property type="match status" value="1"/>
</dbReference>
<evidence type="ECO:0000256" key="2">
    <source>
        <dbReference type="ARBA" id="ARBA00007979"/>
    </source>
</evidence>
<dbReference type="GO" id="GO:0045786">
    <property type="term" value="P:negative regulation of cell cycle"/>
    <property type="evidence" value="ECO:0007669"/>
    <property type="project" value="TreeGrafter"/>
</dbReference>
<evidence type="ECO:0000256" key="4">
    <source>
        <dbReference type="ARBA" id="ARBA00023242"/>
    </source>
</evidence>
<dbReference type="RefSeq" id="XP_007422005.1">
    <property type="nucleotide sequence ID" value="XM_007421943.2"/>
</dbReference>
<evidence type="ECO:0000256" key="7">
    <source>
        <dbReference type="SAM" id="MobiDB-lite"/>
    </source>
</evidence>
<evidence type="ECO:0000256" key="6">
    <source>
        <dbReference type="SAM" id="Coils"/>
    </source>
</evidence>
<evidence type="ECO:0000313" key="8">
    <source>
        <dbReference type="Proteomes" id="UP000695026"/>
    </source>
</evidence>
<accession>A0A9F2PLJ2</accession>
<reference evidence="9" key="1">
    <citation type="submission" date="2025-08" db="UniProtKB">
        <authorList>
            <consortium name="RefSeq"/>
        </authorList>
    </citation>
    <scope>IDENTIFICATION</scope>
    <source>
        <tissue evidence="9">Liver</tissue>
    </source>
</reference>
<dbReference type="GO" id="GO:0008156">
    <property type="term" value="P:negative regulation of DNA replication"/>
    <property type="evidence" value="ECO:0007669"/>
    <property type="project" value="TreeGrafter"/>
</dbReference>
<dbReference type="InterPro" id="IPR022786">
    <property type="entry name" value="Geminin/Multicilin"/>
</dbReference>
<keyword evidence="4" id="KW-0539">Nucleus</keyword>
<dbReference type="Pfam" id="PF07412">
    <property type="entry name" value="Geminin"/>
    <property type="match status" value="1"/>
</dbReference>
<name>A0A9F2PLJ2_PYTBI</name>
<keyword evidence="3 6" id="KW-0175">Coiled coil</keyword>
<evidence type="ECO:0000256" key="1">
    <source>
        <dbReference type="ARBA" id="ARBA00004123"/>
    </source>
</evidence>
<dbReference type="CTD" id="51053"/>
<dbReference type="GO" id="GO:0005634">
    <property type="term" value="C:nucleus"/>
    <property type="evidence" value="ECO:0007669"/>
    <property type="project" value="UniProtKB-SubCell"/>
</dbReference>
<feature type="coiled-coil region" evidence="6">
    <location>
        <begin position="242"/>
        <end position="286"/>
    </location>
</feature>
<evidence type="ECO:0000256" key="5">
    <source>
        <dbReference type="ARBA" id="ARBA00023306"/>
    </source>
</evidence>
<dbReference type="PANTHER" id="PTHR13372">
    <property type="entry name" value="GEMININ"/>
    <property type="match status" value="1"/>
</dbReference>
<evidence type="ECO:0000256" key="3">
    <source>
        <dbReference type="ARBA" id="ARBA00023054"/>
    </source>
</evidence>